<dbReference type="GO" id="GO:0032259">
    <property type="term" value="P:methylation"/>
    <property type="evidence" value="ECO:0007669"/>
    <property type="project" value="UniProtKB-KW"/>
</dbReference>
<dbReference type="KEGG" id="vg:55008183"/>
<dbReference type="EMBL" id="MK105855">
    <property type="protein sequence ID" value="AZF88638.1"/>
    <property type="molecule type" value="Genomic_DNA"/>
</dbReference>
<dbReference type="RefSeq" id="YP_009816871.1">
    <property type="nucleotide sequence ID" value="NC_048112.1"/>
</dbReference>
<evidence type="ECO:0000313" key="1">
    <source>
        <dbReference type="EMBL" id="AZF88638.1"/>
    </source>
</evidence>
<keyword evidence="2" id="KW-1185">Reference proteome</keyword>
<sequence length="78" mass="8756">MKIAINTRDITVDQFNQLKAGGNATAESVTTWEDQILVNMIWDNQIRKFADLGIMGWVTISGTEREQELATNQAEDKA</sequence>
<evidence type="ECO:0000313" key="2">
    <source>
        <dbReference type="Proteomes" id="UP000279721"/>
    </source>
</evidence>
<dbReference type="Proteomes" id="UP000279721">
    <property type="component" value="Segment"/>
</dbReference>
<proteinExistence type="predicted"/>
<reference evidence="2" key="1">
    <citation type="submission" date="2018-10" db="EMBL/GenBank/DDBJ databases">
        <authorList>
            <person name="Olsen N.S."/>
            <person name="Kot W."/>
            <person name="Hansen L.H."/>
        </authorList>
    </citation>
    <scope>NUCLEOTIDE SEQUENCE [LARGE SCALE GENOMIC DNA]</scope>
</reference>
<keyword evidence="1" id="KW-0808">Transferase</keyword>
<accession>A0A3G8F3B6</accession>
<organism evidence="1 2">
    <name type="scientific">Escherichia phage Skarpretter</name>
    <dbReference type="NCBI Taxonomy" id="2488654"/>
    <lineage>
        <taxon>Viruses</taxon>
        <taxon>Duplodnaviria</taxon>
        <taxon>Heunggongvirae</taxon>
        <taxon>Uroviricota</taxon>
        <taxon>Caudoviricetes</taxon>
        <taxon>Skarprettervirus</taxon>
        <taxon>Skarprettervirus skarpretter</taxon>
    </lineage>
</organism>
<name>A0A3G8F3B6_9CAUD</name>
<dbReference type="GeneID" id="55008183"/>
<protein>
    <submittedName>
        <fullName evidence="1">Putative Dcm methylase</fullName>
    </submittedName>
</protein>
<dbReference type="GO" id="GO:0008168">
    <property type="term" value="F:methyltransferase activity"/>
    <property type="evidence" value="ECO:0007669"/>
    <property type="project" value="UniProtKB-KW"/>
</dbReference>
<keyword evidence="1" id="KW-0489">Methyltransferase</keyword>